<dbReference type="FunFam" id="3.40.50.620:FF:000058">
    <property type="entry name" value="Mitochondrial arginyl-tRNA synthetase"/>
    <property type="match status" value="1"/>
</dbReference>
<dbReference type="Pfam" id="PF05746">
    <property type="entry name" value="DALR_1"/>
    <property type="match status" value="1"/>
</dbReference>
<accession>A0A834M1L3</accession>
<dbReference type="Pfam" id="PF00750">
    <property type="entry name" value="tRNA-synt_1d"/>
    <property type="match status" value="1"/>
</dbReference>
<evidence type="ECO:0000256" key="11">
    <source>
        <dbReference type="ARBA" id="ARBA00049595"/>
    </source>
</evidence>
<dbReference type="GO" id="GO:0005524">
    <property type="term" value="F:ATP binding"/>
    <property type="evidence" value="ECO:0007669"/>
    <property type="project" value="UniProtKB-KW"/>
</dbReference>
<dbReference type="Gene3D" id="1.10.730.10">
    <property type="entry name" value="Isoleucyl-tRNA Synthetase, Domain 1"/>
    <property type="match status" value="1"/>
</dbReference>
<evidence type="ECO:0000259" key="13">
    <source>
        <dbReference type="SMART" id="SM00836"/>
    </source>
</evidence>
<feature type="domain" description="DALR anticodon binding" evidence="13">
    <location>
        <begin position="450"/>
        <end position="565"/>
    </location>
</feature>
<dbReference type="EC" id="6.1.1.19" evidence="2"/>
<keyword evidence="6 12" id="KW-0648">Protein biosynthesis</keyword>
<reference evidence="14" key="1">
    <citation type="submission" date="2020-08" db="EMBL/GenBank/DDBJ databases">
        <title>Genome sequencing and assembly of the red palm weevil Rhynchophorus ferrugineus.</title>
        <authorList>
            <person name="Dias G.B."/>
            <person name="Bergman C.M."/>
            <person name="Manee M."/>
        </authorList>
    </citation>
    <scope>NUCLEOTIDE SEQUENCE</scope>
    <source>
        <strain evidence="14">AA-2017</strain>
        <tissue evidence="14">Whole larva</tissue>
    </source>
</reference>
<dbReference type="InterPro" id="IPR009080">
    <property type="entry name" value="tRNAsynth_Ia_anticodon-bd"/>
</dbReference>
<organism evidence="14 15">
    <name type="scientific">Rhynchophorus ferrugineus</name>
    <name type="common">Red palm weevil</name>
    <name type="synonym">Curculio ferrugineus</name>
    <dbReference type="NCBI Taxonomy" id="354439"/>
    <lineage>
        <taxon>Eukaryota</taxon>
        <taxon>Metazoa</taxon>
        <taxon>Ecdysozoa</taxon>
        <taxon>Arthropoda</taxon>
        <taxon>Hexapoda</taxon>
        <taxon>Insecta</taxon>
        <taxon>Pterygota</taxon>
        <taxon>Neoptera</taxon>
        <taxon>Endopterygota</taxon>
        <taxon>Coleoptera</taxon>
        <taxon>Polyphaga</taxon>
        <taxon>Cucujiformia</taxon>
        <taxon>Curculionidae</taxon>
        <taxon>Dryophthorinae</taxon>
        <taxon>Rhynchophorus</taxon>
    </lineage>
</organism>
<dbReference type="PRINTS" id="PR01038">
    <property type="entry name" value="TRNASYNTHARG"/>
</dbReference>
<gene>
    <name evidence="14" type="ORF">GWI33_018309</name>
</gene>
<keyword evidence="5 12" id="KW-0067">ATP-binding</keyword>
<dbReference type="InterPro" id="IPR035684">
    <property type="entry name" value="ArgRS_core"/>
</dbReference>
<proteinExistence type="inferred from homology"/>
<dbReference type="OrthoDB" id="68056at2759"/>
<comment type="catalytic activity">
    <reaction evidence="10">
        <text>tRNA(Arg) + L-arginine + ATP = L-arginyl-tRNA(Arg) + AMP + diphosphate</text>
        <dbReference type="Rhea" id="RHEA:20301"/>
        <dbReference type="Rhea" id="RHEA-COMP:9658"/>
        <dbReference type="Rhea" id="RHEA-COMP:9673"/>
        <dbReference type="ChEBI" id="CHEBI:30616"/>
        <dbReference type="ChEBI" id="CHEBI:32682"/>
        <dbReference type="ChEBI" id="CHEBI:33019"/>
        <dbReference type="ChEBI" id="CHEBI:78442"/>
        <dbReference type="ChEBI" id="CHEBI:78513"/>
        <dbReference type="ChEBI" id="CHEBI:456215"/>
        <dbReference type="EC" id="6.1.1.19"/>
    </reaction>
</comment>
<keyword evidence="4 12" id="KW-0547">Nucleotide-binding</keyword>
<dbReference type="GO" id="GO:0032543">
    <property type="term" value="P:mitochondrial translation"/>
    <property type="evidence" value="ECO:0007669"/>
    <property type="project" value="TreeGrafter"/>
</dbReference>
<dbReference type="InterPro" id="IPR001278">
    <property type="entry name" value="Arg-tRNA-ligase"/>
</dbReference>
<evidence type="ECO:0000256" key="7">
    <source>
        <dbReference type="ARBA" id="ARBA00023146"/>
    </source>
</evidence>
<sequence length="565" mass="64835">MSSKLKLYIGRKIVDCLHKSTKISPIQLQPLIHVGNPKEKSKIELNLPLNILETSLGITNVNEILKIHPDDIIKSVQLVRDRANRKLSFEIDRNIFIKDVIENCSYPEINFKPKNIVVEYSSPNIAKPFHYGHLRSTIIGGFLSNLNMFVKNNVTRLNYLGDWGTQFGFIQVGVQDLNYNLDHLKQDPIKLLYQCYVHANKLAETDASVQDRARSEFQKLEQGSEEELVRWRQILEFTKGELVKTYARLGITFDEYNSESMYSQKDIRNVIEIMRNKNILKEQNDGRIVAEVGIDKVVTVIKSDGSTLYLSRDIAAAIDRYNKYKFDRMYYVVGNDQSDHFYALKSILHKMDMPWADRLVHVKFGKIRGMSSRKGTSVFLKDILDECRELVIKRQIESPTTKVPITDQETSDVLGVSCVVINDLKQRRQRDYEFDWDKVLQVKGDTGIKLQYTHCRLHSLEENTGILPAKQCDPAVLIEDEATELVKALAKFQDILYASGEQLEACLLVTYLFHLCNHISKALKLLRIKGTNPEVASQRLLLFVTAREVLKNGISILGVKPLKKM</sequence>
<evidence type="ECO:0000256" key="10">
    <source>
        <dbReference type="ARBA" id="ARBA00049339"/>
    </source>
</evidence>
<evidence type="ECO:0000313" key="15">
    <source>
        <dbReference type="Proteomes" id="UP000625711"/>
    </source>
</evidence>
<evidence type="ECO:0000256" key="3">
    <source>
        <dbReference type="ARBA" id="ARBA00022598"/>
    </source>
</evidence>
<protein>
    <recommendedName>
        <fullName evidence="9">Probable arginine--tRNA ligase, mitochondrial</fullName>
        <ecNumber evidence="2">6.1.1.19</ecNumber>
    </recommendedName>
    <alternativeName>
        <fullName evidence="8">Arginyl-tRNA synthetase</fullName>
    </alternativeName>
</protein>
<dbReference type="PANTHER" id="PTHR11956">
    <property type="entry name" value="ARGINYL-TRNA SYNTHETASE"/>
    <property type="match status" value="1"/>
</dbReference>
<keyword evidence="3 12" id="KW-0436">Ligase</keyword>
<keyword evidence="7 12" id="KW-0030">Aminoacyl-tRNA synthetase</keyword>
<dbReference type="GO" id="GO:0006420">
    <property type="term" value="P:arginyl-tRNA aminoacylation"/>
    <property type="evidence" value="ECO:0007669"/>
    <property type="project" value="InterPro"/>
</dbReference>
<evidence type="ECO:0000256" key="4">
    <source>
        <dbReference type="ARBA" id="ARBA00022741"/>
    </source>
</evidence>
<dbReference type="AlphaFoldDB" id="A0A834M1L3"/>
<name>A0A834M1L3_RHYFE</name>
<dbReference type="FunFam" id="1.10.730.10:FF:000006">
    <property type="entry name" value="Arginyl-tRNA synthetase 2, mitochondrial"/>
    <property type="match status" value="1"/>
</dbReference>
<evidence type="ECO:0000256" key="9">
    <source>
        <dbReference type="ARBA" id="ARBA00039495"/>
    </source>
</evidence>
<keyword evidence="15" id="KW-1185">Reference proteome</keyword>
<dbReference type="InterPro" id="IPR008909">
    <property type="entry name" value="DALR_anticod-bd"/>
</dbReference>
<dbReference type="PANTHER" id="PTHR11956:SF11">
    <property type="entry name" value="ARGININE--TRNA LIGASE, MITOCHONDRIAL-RELATED"/>
    <property type="match status" value="1"/>
</dbReference>
<evidence type="ECO:0000313" key="14">
    <source>
        <dbReference type="EMBL" id="KAF7268556.1"/>
    </source>
</evidence>
<dbReference type="SMART" id="SM00836">
    <property type="entry name" value="DALR_1"/>
    <property type="match status" value="1"/>
</dbReference>
<evidence type="ECO:0000256" key="1">
    <source>
        <dbReference type="ARBA" id="ARBA00005594"/>
    </source>
</evidence>
<dbReference type="InterPro" id="IPR001412">
    <property type="entry name" value="aa-tRNA-synth_I_CS"/>
</dbReference>
<dbReference type="SUPFAM" id="SSF47323">
    <property type="entry name" value="Anticodon-binding domain of a subclass of class I aminoacyl-tRNA synthetases"/>
    <property type="match status" value="1"/>
</dbReference>
<dbReference type="SUPFAM" id="SSF52374">
    <property type="entry name" value="Nucleotidylyl transferase"/>
    <property type="match status" value="1"/>
</dbReference>
<evidence type="ECO:0000256" key="12">
    <source>
        <dbReference type="RuleBase" id="RU363038"/>
    </source>
</evidence>
<evidence type="ECO:0000256" key="2">
    <source>
        <dbReference type="ARBA" id="ARBA00012837"/>
    </source>
</evidence>
<dbReference type="EMBL" id="JAACXV010014319">
    <property type="protein sequence ID" value="KAF7268556.1"/>
    <property type="molecule type" value="Genomic_DNA"/>
</dbReference>
<dbReference type="PROSITE" id="PS00178">
    <property type="entry name" value="AA_TRNA_LIGASE_I"/>
    <property type="match status" value="1"/>
</dbReference>
<comment type="caution">
    <text evidence="14">The sequence shown here is derived from an EMBL/GenBank/DDBJ whole genome shotgun (WGS) entry which is preliminary data.</text>
</comment>
<dbReference type="Proteomes" id="UP000625711">
    <property type="component" value="Unassembled WGS sequence"/>
</dbReference>
<dbReference type="InterPro" id="IPR014729">
    <property type="entry name" value="Rossmann-like_a/b/a_fold"/>
</dbReference>
<dbReference type="NCBIfam" id="TIGR00456">
    <property type="entry name" value="argS"/>
    <property type="match status" value="1"/>
</dbReference>
<dbReference type="Gene3D" id="3.40.50.620">
    <property type="entry name" value="HUPs"/>
    <property type="match status" value="1"/>
</dbReference>
<evidence type="ECO:0000256" key="6">
    <source>
        <dbReference type="ARBA" id="ARBA00022917"/>
    </source>
</evidence>
<evidence type="ECO:0000256" key="5">
    <source>
        <dbReference type="ARBA" id="ARBA00022840"/>
    </source>
</evidence>
<comment type="similarity">
    <text evidence="1 12">Belongs to the class-I aminoacyl-tRNA synthetase family.</text>
</comment>
<comment type="function">
    <text evidence="11">Catalyzes the attachment of arginine to tRNA(Arg) in a two-step reaction: arginine is first activated by ATP to form Arg-AMP and then transferred to the acceptor end of tRNA(Arg).</text>
</comment>
<dbReference type="GO" id="GO:0004814">
    <property type="term" value="F:arginine-tRNA ligase activity"/>
    <property type="evidence" value="ECO:0007669"/>
    <property type="project" value="UniProtKB-EC"/>
</dbReference>
<dbReference type="GO" id="GO:0005739">
    <property type="term" value="C:mitochondrion"/>
    <property type="evidence" value="ECO:0007669"/>
    <property type="project" value="TreeGrafter"/>
</dbReference>
<evidence type="ECO:0000256" key="8">
    <source>
        <dbReference type="ARBA" id="ARBA00033033"/>
    </source>
</evidence>